<organism evidence="1 2">
    <name type="scientific">Streptococcus equi subsp. ruminatorum CECT 5772</name>
    <dbReference type="NCBI Taxonomy" id="1051981"/>
    <lineage>
        <taxon>Bacteria</taxon>
        <taxon>Bacillati</taxon>
        <taxon>Bacillota</taxon>
        <taxon>Bacilli</taxon>
        <taxon>Lactobacillales</taxon>
        <taxon>Streptococcaceae</taxon>
        <taxon>Streptococcus</taxon>
    </lineage>
</organism>
<proteinExistence type="predicted"/>
<dbReference type="EMBL" id="AWEX01000039">
    <property type="protein sequence ID" value="KED04497.1"/>
    <property type="molecule type" value="Genomic_DNA"/>
</dbReference>
<name>A0A922T6F1_9STRE</name>
<dbReference type="AlphaFoldDB" id="A0A922T6F1"/>
<gene>
    <name evidence="1" type="ORF">CECT5772_05051</name>
</gene>
<sequence length="42" mass="4541">PVCLAAGIYALNDNTCGGDDKVSLEKRCQSAINYNKARQVKL</sequence>
<feature type="non-terminal residue" evidence="1">
    <location>
        <position position="1"/>
    </location>
</feature>
<accession>A0A922T6F1</accession>
<evidence type="ECO:0000313" key="1">
    <source>
        <dbReference type="EMBL" id="KED04497.1"/>
    </source>
</evidence>
<dbReference type="Proteomes" id="UP000028704">
    <property type="component" value="Unassembled WGS sequence"/>
</dbReference>
<protein>
    <submittedName>
        <fullName evidence="1">Uncharacterized protein</fullName>
    </submittedName>
</protein>
<comment type="caution">
    <text evidence="1">The sequence shown here is derived from an EMBL/GenBank/DDBJ whole genome shotgun (WGS) entry which is preliminary data.</text>
</comment>
<reference evidence="1 2" key="1">
    <citation type="journal article" date="2014" name="Int. J. Syst. Evol. Microbiol.">
        <title>Phylogenomics and the dynamic genome evolution of the genus Streptococcus.</title>
        <authorList>
            <consortium name="The Broad Institute Genome Sequencing Platform"/>
            <person name="Richards V.P."/>
            <person name="Palmer S.R."/>
            <person name="Pavinski Bitar P.D."/>
            <person name="Qin X."/>
            <person name="Weinstock G.M."/>
            <person name="Highlander S.K."/>
            <person name="Town C.D."/>
            <person name="Burne R.A."/>
            <person name="Stanhope M.J."/>
        </authorList>
    </citation>
    <scope>NUCLEOTIDE SEQUENCE [LARGE SCALE GENOMIC DNA]</scope>
    <source>
        <strain evidence="1 2">CECT 5772</strain>
    </source>
</reference>
<evidence type="ECO:0000313" key="2">
    <source>
        <dbReference type="Proteomes" id="UP000028704"/>
    </source>
</evidence>